<dbReference type="PANTHER" id="PTHR46193">
    <property type="entry name" value="6-PHOSPHOGLUCONATE PHOSPHATASE"/>
    <property type="match status" value="1"/>
</dbReference>
<dbReference type="Pfam" id="PF13419">
    <property type="entry name" value="HAD_2"/>
    <property type="match status" value="1"/>
</dbReference>
<sequence>MKKAVIFDMDGVLIDSEYAYFLRRMKFFDSIGIEPGTRNFTDFIGLSDSMIWEKLIIDDKNKRERLREEYKKYREINKINFKKVMNKSVKYIIKNLRDKNIKVAIASSSEKKEILRMMNECEITEYIDFVISGEECTESKPNPEIYIKSIEALNILPKEALAIEDSTLGIASAVSAGLEVVGVKQKDYDLDQSKATYTISDLDEIIKYL</sequence>
<keyword evidence="3" id="KW-0460">Magnesium</keyword>
<dbReference type="InterPro" id="IPR041492">
    <property type="entry name" value="HAD_2"/>
</dbReference>
<dbReference type="SFLD" id="SFLDS00003">
    <property type="entry name" value="Haloacid_Dehalogenase"/>
    <property type="match status" value="1"/>
</dbReference>
<organism evidence="5">
    <name type="scientific">bioreactor metagenome</name>
    <dbReference type="NCBI Taxonomy" id="1076179"/>
    <lineage>
        <taxon>unclassified sequences</taxon>
        <taxon>metagenomes</taxon>
        <taxon>ecological metagenomes</taxon>
    </lineage>
</organism>
<dbReference type="SFLD" id="SFLDG01129">
    <property type="entry name" value="C1.5:_HAD__Beta-PGM__Phosphata"/>
    <property type="match status" value="1"/>
</dbReference>
<dbReference type="EC" id="3.1.3.-" evidence="5"/>
<dbReference type="NCBIfam" id="TIGR01509">
    <property type="entry name" value="HAD-SF-IA-v3"/>
    <property type="match status" value="1"/>
</dbReference>
<comment type="cofactor">
    <cofactor evidence="1">
        <name>Mg(2+)</name>
        <dbReference type="ChEBI" id="CHEBI:18420"/>
    </cofactor>
</comment>
<evidence type="ECO:0000256" key="2">
    <source>
        <dbReference type="ARBA" id="ARBA00022723"/>
    </source>
</evidence>
<dbReference type="Gene3D" id="1.10.150.240">
    <property type="entry name" value="Putative phosphatase, domain 2"/>
    <property type="match status" value="1"/>
</dbReference>
<evidence type="ECO:0000313" key="5">
    <source>
        <dbReference type="EMBL" id="MPM01783.1"/>
    </source>
</evidence>
<dbReference type="GO" id="GO:0016787">
    <property type="term" value="F:hydrolase activity"/>
    <property type="evidence" value="ECO:0007669"/>
    <property type="project" value="UniProtKB-KW"/>
</dbReference>
<dbReference type="SUPFAM" id="SSF56784">
    <property type="entry name" value="HAD-like"/>
    <property type="match status" value="1"/>
</dbReference>
<dbReference type="PANTHER" id="PTHR46193:SF18">
    <property type="entry name" value="HEXITOL PHOSPHATASE B"/>
    <property type="match status" value="1"/>
</dbReference>
<dbReference type="InterPro" id="IPR023214">
    <property type="entry name" value="HAD_sf"/>
</dbReference>
<dbReference type="InterPro" id="IPR006439">
    <property type="entry name" value="HAD-SF_hydro_IA"/>
</dbReference>
<accession>A0A644WGY8</accession>
<dbReference type="EMBL" id="VSSQ01000822">
    <property type="protein sequence ID" value="MPM01783.1"/>
    <property type="molecule type" value="Genomic_DNA"/>
</dbReference>
<keyword evidence="5" id="KW-0378">Hydrolase</keyword>
<keyword evidence="4" id="KW-0119">Carbohydrate metabolism</keyword>
<dbReference type="AlphaFoldDB" id="A0A644WGY8"/>
<keyword evidence="2" id="KW-0479">Metal-binding</keyword>
<dbReference type="Gene3D" id="3.40.50.1000">
    <property type="entry name" value="HAD superfamily/HAD-like"/>
    <property type="match status" value="1"/>
</dbReference>
<reference evidence="5" key="1">
    <citation type="submission" date="2019-08" db="EMBL/GenBank/DDBJ databases">
        <authorList>
            <person name="Kucharzyk K."/>
            <person name="Murdoch R.W."/>
            <person name="Higgins S."/>
            <person name="Loffler F."/>
        </authorList>
    </citation>
    <scope>NUCLEOTIDE SEQUENCE</scope>
</reference>
<dbReference type="InterPro" id="IPR023198">
    <property type="entry name" value="PGP-like_dom2"/>
</dbReference>
<dbReference type="InterPro" id="IPR036412">
    <property type="entry name" value="HAD-like_sf"/>
</dbReference>
<proteinExistence type="predicted"/>
<evidence type="ECO:0000256" key="3">
    <source>
        <dbReference type="ARBA" id="ARBA00022842"/>
    </source>
</evidence>
<dbReference type="SFLD" id="SFLDG01135">
    <property type="entry name" value="C1.5.6:_HAD__Beta-PGM__Phospha"/>
    <property type="match status" value="1"/>
</dbReference>
<dbReference type="PRINTS" id="PR00413">
    <property type="entry name" value="HADHALOGNASE"/>
</dbReference>
<protein>
    <submittedName>
        <fullName evidence="5">Phosphorylated carbohydrates phosphatase</fullName>
        <ecNumber evidence="5">3.1.3.-</ecNumber>
    </submittedName>
</protein>
<dbReference type="GO" id="GO:0046872">
    <property type="term" value="F:metal ion binding"/>
    <property type="evidence" value="ECO:0007669"/>
    <property type="project" value="UniProtKB-KW"/>
</dbReference>
<evidence type="ECO:0000256" key="1">
    <source>
        <dbReference type="ARBA" id="ARBA00001946"/>
    </source>
</evidence>
<evidence type="ECO:0000256" key="4">
    <source>
        <dbReference type="ARBA" id="ARBA00023277"/>
    </source>
</evidence>
<name>A0A644WGY8_9ZZZZ</name>
<comment type="caution">
    <text evidence="5">The sequence shown here is derived from an EMBL/GenBank/DDBJ whole genome shotgun (WGS) entry which is preliminary data.</text>
</comment>
<gene>
    <name evidence="5" type="ORF">SDC9_48023</name>
</gene>
<dbReference type="InterPro" id="IPR051600">
    <property type="entry name" value="Beta-PGM-like"/>
</dbReference>